<dbReference type="PANTHER" id="PTHR36847">
    <property type="entry name" value="AMIDOLIGASE ENZYME"/>
    <property type="match status" value="1"/>
</dbReference>
<dbReference type="InterPro" id="IPR022025">
    <property type="entry name" value="Amidoligase_2"/>
</dbReference>
<evidence type="ECO:0000313" key="2">
    <source>
        <dbReference type="Proteomes" id="UP000094444"/>
    </source>
</evidence>
<dbReference type="Proteomes" id="UP000094444">
    <property type="component" value="Unassembled WGS sequence"/>
</dbReference>
<dbReference type="PANTHER" id="PTHR36847:SF1">
    <property type="entry name" value="AMIDOLIGASE ENZYME"/>
    <property type="match status" value="1"/>
</dbReference>
<dbReference type="Pfam" id="PF12224">
    <property type="entry name" value="Amidoligase_2"/>
    <property type="match status" value="1"/>
</dbReference>
<dbReference type="OrthoDB" id="412402at2759"/>
<keyword evidence="2" id="KW-1185">Reference proteome</keyword>
<evidence type="ECO:0000313" key="1">
    <source>
        <dbReference type="EMBL" id="POS72074.1"/>
    </source>
</evidence>
<comment type="caution">
    <text evidence="1">The sequence shown here is derived from an EMBL/GenBank/DDBJ whole genome shotgun (WGS) entry which is preliminary data.</text>
</comment>
<dbReference type="EMBL" id="MAVT02001091">
    <property type="protein sequence ID" value="POS72074.1"/>
    <property type="molecule type" value="Genomic_DNA"/>
</dbReference>
<organism evidence="1 2">
    <name type="scientific">Diaporthe helianthi</name>
    <dbReference type="NCBI Taxonomy" id="158607"/>
    <lineage>
        <taxon>Eukaryota</taxon>
        <taxon>Fungi</taxon>
        <taxon>Dikarya</taxon>
        <taxon>Ascomycota</taxon>
        <taxon>Pezizomycotina</taxon>
        <taxon>Sordariomycetes</taxon>
        <taxon>Sordariomycetidae</taxon>
        <taxon>Diaporthales</taxon>
        <taxon>Diaporthaceae</taxon>
        <taxon>Diaporthe</taxon>
    </lineage>
</organism>
<evidence type="ECO:0008006" key="3">
    <source>
        <dbReference type="Google" id="ProtNLM"/>
    </source>
</evidence>
<sequence length="479" mass="53867">MDSSSSYAGLGVTFGIELEMVVPYLYSEQPDPAEGMDTRQVIRLSRKGMGLKSNSSTPVDRVGNILREFLRSHGVSMYDDDLQGIGTQASPPTAWFIGEDYTVGESLFAPYKWAGMELRSPALLADDPNSFAEIKRVVSLLKTSFRLRVNETTGFHVHVGLGTQRLPPLAVLRLTQFLWCADGTLSQMHPPDRMLAGAFCPSIRQDSYLARREQRYWPETEDFTLGDGPDITFTNQVSEALIDRLLVLRENPTSFPALDSWSGPSRLRRFPPIRPDAYKDEGTQRRYRIITGRELTRRRFRRLDELTRMPVLDGLLVLSGPELYANAARAVAKLSIDTGERANYNFKAYGARDIDVAGRRMTVEFREAAGSLDPAWVAVWAKIASRIVEFCLEAEEDEFSDVLMRVLQAELAFEANGGVSRYDVVDLLTDLSLEDEAIFVEESILMEDKYLFWFPCALGKNQKDDHPGATVMVPTEYGN</sequence>
<proteinExistence type="predicted"/>
<name>A0A2P5HP83_DIAHE</name>
<reference evidence="1" key="1">
    <citation type="submission" date="2017-09" db="EMBL/GenBank/DDBJ databases">
        <title>Polyketide synthases of a Diaporthe helianthi virulent isolate.</title>
        <authorList>
            <person name="Baroncelli R."/>
        </authorList>
    </citation>
    <scope>NUCLEOTIDE SEQUENCE [LARGE SCALE GENOMIC DNA]</scope>
    <source>
        <strain evidence="1">7/96</strain>
    </source>
</reference>
<gene>
    <name evidence="1" type="ORF">DHEL01_v209535</name>
</gene>
<protein>
    <recommendedName>
        <fullName evidence="3">Amidoligase enzyme</fullName>
    </recommendedName>
</protein>
<dbReference type="STRING" id="158607.A0A2P5HP83"/>
<dbReference type="AlphaFoldDB" id="A0A2P5HP83"/>
<accession>A0A2P5HP83</accession>
<dbReference type="InParanoid" id="A0A2P5HP83"/>